<evidence type="ECO:0000256" key="3">
    <source>
        <dbReference type="ARBA" id="ARBA00023163"/>
    </source>
</evidence>
<accession>A0AAD1M5D1</accession>
<dbReference type="SUPFAM" id="SSF48498">
    <property type="entry name" value="Tetracyclin repressor-like, C-terminal domain"/>
    <property type="match status" value="1"/>
</dbReference>
<dbReference type="Gene3D" id="1.10.10.60">
    <property type="entry name" value="Homeodomain-like"/>
    <property type="match status" value="1"/>
</dbReference>
<evidence type="ECO:0000256" key="1">
    <source>
        <dbReference type="ARBA" id="ARBA00023015"/>
    </source>
</evidence>
<dbReference type="GO" id="GO:0000976">
    <property type="term" value="F:transcription cis-regulatory region binding"/>
    <property type="evidence" value="ECO:0007669"/>
    <property type="project" value="TreeGrafter"/>
</dbReference>
<keyword evidence="2 4" id="KW-0238">DNA-binding</keyword>
<evidence type="ECO:0000259" key="5">
    <source>
        <dbReference type="PROSITE" id="PS50977"/>
    </source>
</evidence>
<evidence type="ECO:0000256" key="4">
    <source>
        <dbReference type="PROSITE-ProRule" id="PRU00335"/>
    </source>
</evidence>
<gene>
    <name evidence="6" type="ORF">MMOR_10300</name>
</gene>
<evidence type="ECO:0000313" key="7">
    <source>
        <dbReference type="Proteomes" id="UP000466681"/>
    </source>
</evidence>
<reference evidence="6 7" key="1">
    <citation type="journal article" date="2019" name="Emerg. Microbes Infect.">
        <title>Comprehensive subspecies identification of 175 nontuberculous mycobacteria species based on 7547 genomic profiles.</title>
        <authorList>
            <person name="Matsumoto Y."/>
            <person name="Kinjo T."/>
            <person name="Motooka D."/>
            <person name="Nabeya D."/>
            <person name="Jung N."/>
            <person name="Uechi K."/>
            <person name="Horii T."/>
            <person name="Iida T."/>
            <person name="Fujita J."/>
            <person name="Nakamura S."/>
        </authorList>
    </citation>
    <scope>NUCLEOTIDE SEQUENCE [LARGE SCALE GENOMIC DNA]</scope>
    <source>
        <strain evidence="6 7">JCM 6375</strain>
    </source>
</reference>
<sequence length="207" mass="23014">MADQRSGDLPRPAPRRRGRPRMEIDLDAVADAVAGLVVEGGDKALSIVGAAERLDVSRATLYRLVPTKDDLVSIMLERATRQLADNMSAVVESDLSGRERLRMLIEIHVDACVRMRGYMPVFFGGAGLPADVLDRWDSFRRDYEALCASCVQDAMDEGVLPPADVMTTTLLLLGMCLWISRWYRPEEGIRTEDIAKTVIRLVLPPDE</sequence>
<keyword evidence="7" id="KW-1185">Reference proteome</keyword>
<dbReference type="RefSeq" id="WP_083156529.1">
    <property type="nucleotide sequence ID" value="NZ_AP022560.1"/>
</dbReference>
<dbReference type="Gene3D" id="1.10.357.10">
    <property type="entry name" value="Tetracycline Repressor, domain 2"/>
    <property type="match status" value="1"/>
</dbReference>
<proteinExistence type="predicted"/>
<dbReference type="Proteomes" id="UP000466681">
    <property type="component" value="Chromosome"/>
</dbReference>
<dbReference type="EMBL" id="AP022560">
    <property type="protein sequence ID" value="BBX00094.1"/>
    <property type="molecule type" value="Genomic_DNA"/>
</dbReference>
<dbReference type="InterPro" id="IPR001647">
    <property type="entry name" value="HTH_TetR"/>
</dbReference>
<dbReference type="GO" id="GO:0003700">
    <property type="term" value="F:DNA-binding transcription factor activity"/>
    <property type="evidence" value="ECO:0007669"/>
    <property type="project" value="TreeGrafter"/>
</dbReference>
<feature type="DNA-binding region" description="H-T-H motif" evidence="4">
    <location>
        <begin position="46"/>
        <end position="65"/>
    </location>
</feature>
<protein>
    <recommendedName>
        <fullName evidence="5">HTH tetR-type domain-containing protein</fullName>
    </recommendedName>
</protein>
<name>A0AAD1M5D1_9MYCO</name>
<dbReference type="SUPFAM" id="SSF46689">
    <property type="entry name" value="Homeodomain-like"/>
    <property type="match status" value="1"/>
</dbReference>
<dbReference type="InterPro" id="IPR009057">
    <property type="entry name" value="Homeodomain-like_sf"/>
</dbReference>
<dbReference type="KEGG" id="mmor:MMOR_10300"/>
<dbReference type="Pfam" id="PF17932">
    <property type="entry name" value="TetR_C_24"/>
    <property type="match status" value="1"/>
</dbReference>
<dbReference type="InterPro" id="IPR050109">
    <property type="entry name" value="HTH-type_TetR-like_transc_reg"/>
</dbReference>
<dbReference type="PANTHER" id="PTHR30055:SF234">
    <property type="entry name" value="HTH-TYPE TRANSCRIPTIONAL REGULATOR BETI"/>
    <property type="match status" value="1"/>
</dbReference>
<keyword evidence="1" id="KW-0805">Transcription regulation</keyword>
<organism evidence="6 7">
    <name type="scientific">Mycolicibacterium moriokaense</name>
    <dbReference type="NCBI Taxonomy" id="39691"/>
    <lineage>
        <taxon>Bacteria</taxon>
        <taxon>Bacillati</taxon>
        <taxon>Actinomycetota</taxon>
        <taxon>Actinomycetes</taxon>
        <taxon>Mycobacteriales</taxon>
        <taxon>Mycobacteriaceae</taxon>
        <taxon>Mycolicibacterium</taxon>
    </lineage>
</organism>
<feature type="domain" description="HTH tetR-type" evidence="5">
    <location>
        <begin position="23"/>
        <end position="83"/>
    </location>
</feature>
<dbReference type="InterPro" id="IPR036271">
    <property type="entry name" value="Tet_transcr_reg_TetR-rel_C_sf"/>
</dbReference>
<dbReference type="InterPro" id="IPR041490">
    <property type="entry name" value="KstR2_TetR_C"/>
</dbReference>
<evidence type="ECO:0000256" key="2">
    <source>
        <dbReference type="ARBA" id="ARBA00023125"/>
    </source>
</evidence>
<evidence type="ECO:0000313" key="6">
    <source>
        <dbReference type="EMBL" id="BBX00094.1"/>
    </source>
</evidence>
<dbReference type="PANTHER" id="PTHR30055">
    <property type="entry name" value="HTH-TYPE TRANSCRIPTIONAL REGULATOR RUTR"/>
    <property type="match status" value="1"/>
</dbReference>
<dbReference type="PROSITE" id="PS50977">
    <property type="entry name" value="HTH_TETR_2"/>
    <property type="match status" value="1"/>
</dbReference>
<keyword evidence="3" id="KW-0804">Transcription</keyword>
<dbReference type="AlphaFoldDB" id="A0AAD1M5D1"/>